<dbReference type="PANTHER" id="PTHR42264">
    <property type="entry name" value="EPHRIN_REC_LIKE DOMAIN-CONTAINING PROTEIN"/>
    <property type="match status" value="1"/>
</dbReference>
<name>F4Q8W8_CACFS</name>
<evidence type="ECO:0000313" key="2">
    <source>
        <dbReference type="EMBL" id="EGG15137.1"/>
    </source>
</evidence>
<dbReference type="Proteomes" id="UP000007797">
    <property type="component" value="Unassembled WGS sequence"/>
</dbReference>
<evidence type="ECO:0000256" key="1">
    <source>
        <dbReference type="SAM" id="MobiDB-lite"/>
    </source>
</evidence>
<proteinExistence type="predicted"/>
<evidence type="ECO:0000313" key="3">
    <source>
        <dbReference type="Proteomes" id="UP000007797"/>
    </source>
</evidence>
<dbReference type="GeneID" id="14867244"/>
<dbReference type="EMBL" id="GL883026">
    <property type="protein sequence ID" value="EGG15137.1"/>
    <property type="molecule type" value="Genomic_DNA"/>
</dbReference>
<feature type="region of interest" description="Disordered" evidence="1">
    <location>
        <begin position="925"/>
        <end position="945"/>
    </location>
</feature>
<protein>
    <submittedName>
        <fullName evidence="2">Uncharacterized protein</fullName>
    </submittedName>
</protein>
<gene>
    <name evidence="2" type="ORF">DFA_09961</name>
</gene>
<reference evidence="3" key="1">
    <citation type="journal article" date="2011" name="Genome Res.">
        <title>Phylogeny-wide analysis of social amoeba genomes highlights ancient origins for complex intercellular communication.</title>
        <authorList>
            <person name="Heidel A.J."/>
            <person name="Lawal H.M."/>
            <person name="Felder M."/>
            <person name="Schilde C."/>
            <person name="Helps N.R."/>
            <person name="Tunggal B."/>
            <person name="Rivero F."/>
            <person name="John U."/>
            <person name="Schleicher M."/>
            <person name="Eichinger L."/>
            <person name="Platzer M."/>
            <person name="Noegel A.A."/>
            <person name="Schaap P."/>
            <person name="Gloeckner G."/>
        </authorList>
    </citation>
    <scope>NUCLEOTIDE SEQUENCE [LARGE SCALE GENOMIC DNA]</scope>
    <source>
        <strain evidence="3">SH3</strain>
    </source>
</reference>
<dbReference type="RefSeq" id="XP_004351857.1">
    <property type="nucleotide sequence ID" value="XM_004351805.1"/>
</dbReference>
<dbReference type="KEGG" id="dfa:DFA_09961"/>
<organism evidence="2 3">
    <name type="scientific">Cavenderia fasciculata</name>
    <name type="common">Slime mold</name>
    <name type="synonym">Dictyostelium fasciculatum</name>
    <dbReference type="NCBI Taxonomy" id="261658"/>
    <lineage>
        <taxon>Eukaryota</taxon>
        <taxon>Amoebozoa</taxon>
        <taxon>Evosea</taxon>
        <taxon>Eumycetozoa</taxon>
        <taxon>Dictyostelia</taxon>
        <taxon>Acytosteliales</taxon>
        <taxon>Cavenderiaceae</taxon>
        <taxon>Cavenderia</taxon>
    </lineage>
</organism>
<accession>F4Q8W8</accession>
<dbReference type="PANTHER" id="PTHR42264:SF6">
    <property type="entry name" value="TRANSMEMBRANE PROTEIN"/>
    <property type="match status" value="1"/>
</dbReference>
<keyword evidence="3" id="KW-1185">Reference proteome</keyword>
<sequence length="1575" mass="184100">MLYQLIRQTVLSKELNLFKHVRDIHVQMIRSGGVTTGVVVVKDNTKIVSYSRSLIKSYNQIKCISWMCQHGYFNLLKDKLEMSQKDQLFSLTVKQENIRMLVYYSTHVYNVPFETFQSIYKYLQEYFYDDSVLAYCGRIDILSFLLLQTSPRRLDPFTPFFNYNHIYLNRYTSTRSDNKQKKNTNLDTPFKPTIEYMITNSLCSIGNIDLVQFIINNIILNNNNNNSDNELILNQIGLESITSFGSLLKISTNSGLDIDRKYKCIRYYYDTFLCKRQRLDWNNKDLLYQEYEQPLDFGFKDIGQFYQKCKLKDVASHLLLCCDQEIANRIISSFLLDSTSRDKMKRKLAKALINISPQQFQQTPIQCRQSYISTFLALNNNNNNNKLKINTNSTKPIPFSTNIDNEFISFQLEFLEHFIDNHCLVSISPIVQSLCNYFSSFSSSSSASPSSSSKKLVEYLLQLHQRCLNIGYKNNNMFDLICLFGTMEQIQYASNYINNISGTVKEEDNFIFASSDAIDNAASRSTFGLDIVKYLHTNRTEGCSEKAFVNCQDPSVMLYLFTNYESMLYQPEDDSLDNHIFGLGRFIGTCNQEVIQLGLKISQQRNDQQQQDQLVEVASIAKPILKMKDIGQRNSILELIKDPLFSTMQDKEKSENYYHMFSEACSQGNLELFQSLERILGCTEPLQLVPPITKQKTSLLDDAYLNGMNIDLFIYLIKGNKEGGGKYMDKSFIQIIKYGTLKEFKWLESHKQITWSSLDKIFVSSAEHGNLEIFNYLLQTKQPNTVIGLQQPISPNCNQVMLELLLLNLDYLKQQQQQQQDDYINQLVYFELLENENVQLVKTLEASKINFKLSTKQTIHLLKRANLYVVEYIQSIGLIDSIDYHVYHILNCFTPIYIQQLLQRHQQHQFKFDKYQPNRFKNIQSSLQQQKQKKTNSSTSSSSSSSSFIQMVFSNHYLLKKIISYTWNPKVSKREKYLDSHHSSYSRKELLAYKIARGDEKNVPFDRPQLLLDYNFLKVVLDKEIATVDKLVSYSPLNIHIIEYLLFDPNLKQKVGSNELDYMFRRFFSKCQLQDAHNSWLFKHRHYLCQQYGYLEKSAMPGLQYSARKSWSTSKPKKTRRKYNHKVPEYNQPDVDLDKLFQMAAESKKQKQSVNHLFNHSFCRNFNPLLIENGDHKKKKNRSMKKISLANIHCIAHHLSADSSCCDKNAKEISQSELLLKKYMSSSSLQEILYDGSSWRFHEQPLSIEQCAGYIYSYFYNATLDHEEYLIRVVSGQEEFSVQENTISLGFTNTVNKLCNRLITKMVYQQLIHLSNTCQQPLFRSLLQLIFPNNYYGLKFNQKLLQEREGEFEMVDFQIGISPNNDEYHEQLCIVIENLLDFKVLELCKKRYINSHFLLHDKPKTHSTILQWILDRDGQSLDIYLPYYYYIVENWQDYPIPLDTLGKRPDLIQVYQQTLEMITKTQPTLIISYQLAVVACALFYGNIGLLETIGWEYINIHLLTVFGLKMPKHKQTHNEWSSSRQLSITPLKSIDYLQYYCIILINSCSKHLPENTIQLYHFNLPLLLEINKILK</sequence>